<evidence type="ECO:0000256" key="9">
    <source>
        <dbReference type="ARBA" id="ARBA00023136"/>
    </source>
</evidence>
<dbReference type="Proteomes" id="UP000008672">
    <property type="component" value="Unassembled WGS sequence"/>
</dbReference>
<dbReference type="GO" id="GO:0000139">
    <property type="term" value="C:Golgi membrane"/>
    <property type="evidence" value="ECO:0007669"/>
    <property type="project" value="UniProtKB-SubCell"/>
</dbReference>
<keyword evidence="11" id="KW-0325">Glycoprotein</keyword>
<dbReference type="GO" id="GO:0009311">
    <property type="term" value="P:oligosaccharide metabolic process"/>
    <property type="evidence" value="ECO:0007669"/>
    <property type="project" value="TreeGrafter"/>
</dbReference>
<evidence type="ECO:0000256" key="7">
    <source>
        <dbReference type="ARBA" id="ARBA00022989"/>
    </source>
</evidence>
<keyword evidence="4" id="KW-0808">Transferase</keyword>
<keyword evidence="10" id="KW-1015">Disulfide bond</keyword>
<dbReference type="FunFam" id="3.90.1480.20:FF:000001">
    <property type="entry name" value="ST8 alpha-N-acetyl-neuraminide alpha-2,8-sialyltransferase 2"/>
    <property type="match status" value="1"/>
</dbReference>
<dbReference type="Gene3D" id="3.90.1480.20">
    <property type="entry name" value="Glycosyl transferase family 29"/>
    <property type="match status" value="1"/>
</dbReference>
<dbReference type="InterPro" id="IPR038578">
    <property type="entry name" value="GT29-like_sf"/>
</dbReference>
<accession>H3B3V6</accession>
<reference evidence="13" key="3">
    <citation type="submission" date="2025-09" db="UniProtKB">
        <authorList>
            <consortium name="Ensembl"/>
        </authorList>
    </citation>
    <scope>IDENTIFICATION</scope>
</reference>
<evidence type="ECO:0000313" key="13">
    <source>
        <dbReference type="Ensembl" id="ENSLACP00000016577.2"/>
    </source>
</evidence>
<feature type="region of interest" description="Disordered" evidence="12">
    <location>
        <begin position="64"/>
        <end position="86"/>
    </location>
</feature>
<dbReference type="InParanoid" id="H3B3V6"/>
<keyword evidence="5" id="KW-0812">Transmembrane</keyword>
<keyword evidence="3" id="KW-0328">Glycosyltransferase</keyword>
<dbReference type="EMBL" id="AFYH01098318">
    <property type="status" value="NOT_ANNOTATED_CDS"/>
    <property type="molecule type" value="Genomic_DNA"/>
</dbReference>
<comment type="subcellular location">
    <subcellularLocation>
        <location evidence="1">Golgi apparatus membrane</location>
        <topology evidence="1">Single-pass type II membrane protein</topology>
    </subcellularLocation>
</comment>
<evidence type="ECO:0000256" key="10">
    <source>
        <dbReference type="ARBA" id="ARBA00023157"/>
    </source>
</evidence>
<evidence type="ECO:0000256" key="12">
    <source>
        <dbReference type="SAM" id="MobiDB-lite"/>
    </source>
</evidence>
<keyword evidence="6" id="KW-0735">Signal-anchor</keyword>
<dbReference type="OrthoDB" id="10264956at2759"/>
<dbReference type="FunCoup" id="H3B3V6">
    <property type="interactions" value="165"/>
</dbReference>
<dbReference type="GO" id="GO:0006491">
    <property type="term" value="P:N-glycan processing"/>
    <property type="evidence" value="ECO:0007669"/>
    <property type="project" value="TreeGrafter"/>
</dbReference>
<dbReference type="HOGENOM" id="CLU_048583_1_1_1"/>
<dbReference type="KEGG" id="lcm:102356932"/>
<dbReference type="EMBL" id="AFYH01098316">
    <property type="status" value="NOT_ANNOTATED_CDS"/>
    <property type="molecule type" value="Genomic_DNA"/>
</dbReference>
<dbReference type="Ensembl" id="ENSLACT00000016691.2">
    <property type="protein sequence ID" value="ENSLACP00000016577.2"/>
    <property type="gene ID" value="ENSLACG00000014609.2"/>
</dbReference>
<dbReference type="GO" id="GO:0003828">
    <property type="term" value="F:alpha-N-acetylneuraminate alpha-2,8-sialyltransferase activity"/>
    <property type="evidence" value="ECO:0007669"/>
    <property type="project" value="TreeGrafter"/>
</dbReference>
<dbReference type="InterPro" id="IPR001675">
    <property type="entry name" value="Glyco_trans_29"/>
</dbReference>
<sequence length="415" mass="47679">MWMCRMRKCILLWILLASGVFFLLTFWIKYDAALHYREIANKDWRDCLATACGGRRGMRELESAVSPHRPLPTSNSSNTNQNGSTFNKLNLLKADSSSCKELHNRMSATTPRKRYSDDYYIQTVNELQKCSWVIRPEEHEKFRSELSVCCNAVRNFIVSQNNTPLGTNMSYEVENGRTFLITQRIFKMFPQSQPFAGYPYNQCAVVGNGGILKNSACGTEIDQADFVFRCNLPPTLGNISIDVGSKTSLVTLNPSIITHRFGKLNEKRKPFVETVSHYGEAFLLLPAFSFRSNTALSFKVYHTLEAFRGKQKTIFFHPKYLKSLALFWRSKGIKVYRLSSGFMIANAAIELCKEVRLYGFWPFSKNNEGKNISHHYYDNQLPKPGIHSMPKEFYHFLKLHNKGIIKLQFGRCDIT</sequence>
<dbReference type="OMA" id="NNVEPHR"/>
<evidence type="ECO:0000256" key="11">
    <source>
        <dbReference type="ARBA" id="ARBA00023180"/>
    </source>
</evidence>
<dbReference type="EMBL" id="AFYH01098317">
    <property type="status" value="NOT_ANNOTATED_CDS"/>
    <property type="molecule type" value="Genomic_DNA"/>
</dbReference>
<dbReference type="GeneTree" id="ENSGT01030000234535"/>
<dbReference type="GeneID" id="102356932"/>
<feature type="compositionally biased region" description="Low complexity" evidence="12">
    <location>
        <begin position="73"/>
        <end position="85"/>
    </location>
</feature>
<dbReference type="InterPro" id="IPR050943">
    <property type="entry name" value="Glycosyltr_29_Sialyltrsf"/>
</dbReference>
<evidence type="ECO:0000256" key="5">
    <source>
        <dbReference type="ARBA" id="ARBA00022692"/>
    </source>
</evidence>
<dbReference type="eggNOG" id="KOG2692">
    <property type="taxonomic scope" value="Eukaryota"/>
</dbReference>
<evidence type="ECO:0000256" key="2">
    <source>
        <dbReference type="ARBA" id="ARBA00006003"/>
    </source>
</evidence>
<evidence type="ECO:0000256" key="4">
    <source>
        <dbReference type="ARBA" id="ARBA00022679"/>
    </source>
</evidence>
<dbReference type="PANTHER" id="PTHR11987:SF29">
    <property type="entry name" value="ALPHA-2,8-SIALYLTRANSFERASE 8F"/>
    <property type="match status" value="1"/>
</dbReference>
<keyword evidence="9" id="KW-0472">Membrane</keyword>
<keyword evidence="7" id="KW-1133">Transmembrane helix</keyword>
<evidence type="ECO:0000256" key="8">
    <source>
        <dbReference type="ARBA" id="ARBA00023034"/>
    </source>
</evidence>
<protein>
    <submittedName>
        <fullName evidence="13">ST8 alpha-N-acetyl-neuraminide alpha-2,8-sialyltransferase 6</fullName>
    </submittedName>
</protein>
<dbReference type="EMBL" id="AFYH01098315">
    <property type="status" value="NOT_ANNOTATED_CDS"/>
    <property type="molecule type" value="Genomic_DNA"/>
</dbReference>
<evidence type="ECO:0000256" key="6">
    <source>
        <dbReference type="ARBA" id="ARBA00022968"/>
    </source>
</evidence>
<evidence type="ECO:0000256" key="3">
    <source>
        <dbReference type="ARBA" id="ARBA00022676"/>
    </source>
</evidence>
<keyword evidence="14" id="KW-1185">Reference proteome</keyword>
<organism evidence="13 14">
    <name type="scientific">Latimeria chalumnae</name>
    <name type="common">Coelacanth</name>
    <dbReference type="NCBI Taxonomy" id="7897"/>
    <lineage>
        <taxon>Eukaryota</taxon>
        <taxon>Metazoa</taxon>
        <taxon>Chordata</taxon>
        <taxon>Craniata</taxon>
        <taxon>Vertebrata</taxon>
        <taxon>Euteleostomi</taxon>
        <taxon>Coelacanthiformes</taxon>
        <taxon>Coelacanthidae</taxon>
        <taxon>Latimeria</taxon>
    </lineage>
</organism>
<evidence type="ECO:0000313" key="14">
    <source>
        <dbReference type="Proteomes" id="UP000008672"/>
    </source>
</evidence>
<evidence type="ECO:0000256" key="1">
    <source>
        <dbReference type="ARBA" id="ARBA00004323"/>
    </source>
</evidence>
<name>H3B3V6_LATCH</name>
<dbReference type="PANTHER" id="PTHR11987">
    <property type="entry name" value="ALPHA-2,8-SIALYLTRANSFERASE"/>
    <property type="match status" value="1"/>
</dbReference>
<comment type="similarity">
    <text evidence="2">Belongs to the glycosyltransferase 29 family.</text>
</comment>
<dbReference type="CDD" id="cd23991">
    <property type="entry name" value="GT29_ST8SIA6"/>
    <property type="match status" value="1"/>
</dbReference>
<dbReference type="AlphaFoldDB" id="H3B3V6"/>
<dbReference type="EMBL" id="AFYH01098313">
    <property type="status" value="NOT_ANNOTATED_CDS"/>
    <property type="molecule type" value="Genomic_DNA"/>
</dbReference>
<reference evidence="13" key="2">
    <citation type="submission" date="2025-08" db="UniProtKB">
        <authorList>
            <consortium name="Ensembl"/>
        </authorList>
    </citation>
    <scope>IDENTIFICATION</scope>
</reference>
<proteinExistence type="inferred from homology"/>
<keyword evidence="8" id="KW-0333">Golgi apparatus</keyword>
<dbReference type="EMBL" id="AFYH01098314">
    <property type="status" value="NOT_ANNOTATED_CDS"/>
    <property type="molecule type" value="Genomic_DNA"/>
</dbReference>
<dbReference type="Pfam" id="PF00777">
    <property type="entry name" value="Glyco_transf_29"/>
    <property type="match status" value="1"/>
</dbReference>
<reference evidence="14" key="1">
    <citation type="submission" date="2011-08" db="EMBL/GenBank/DDBJ databases">
        <title>The draft genome of Latimeria chalumnae.</title>
        <authorList>
            <person name="Di Palma F."/>
            <person name="Alfoldi J."/>
            <person name="Johnson J."/>
            <person name="Berlin A."/>
            <person name="Gnerre S."/>
            <person name="Jaffe D."/>
            <person name="MacCallum I."/>
            <person name="Young S."/>
            <person name="Walker B.J."/>
            <person name="Lander E."/>
            <person name="Lindblad-Toh K."/>
        </authorList>
    </citation>
    <scope>NUCLEOTIDE SEQUENCE [LARGE SCALE GENOMIC DNA]</scope>
    <source>
        <strain evidence="14">Wild caught</strain>
    </source>
</reference>
<gene>
    <name evidence="13" type="primary">ST8SIA6</name>
</gene>
<dbReference type="STRING" id="7897.ENSLACP00000016577"/>